<accession>A0A6C0CPS5</accession>
<proteinExistence type="predicted"/>
<sequence length="170" mass="19655">MDPTNRQQIFWIVLIIVCLYIFSKFRTKPQKSTTSTANGDLLVFANDGKKIKTMKNPNITSELKDYGNNKRMTALVDDIYEGHHDKIIEKIKESGVIMVFKHNKLIVKQGKDIIPTDPGDEVPLGTYIYLLLLMYKSKEKPKPDVKIYLNNDVKFILEHDIAQLFKLLKK</sequence>
<feature type="transmembrane region" description="Helical" evidence="1">
    <location>
        <begin position="6"/>
        <end position="22"/>
    </location>
</feature>
<name>A0A6C0CPS5_9ZZZZ</name>
<dbReference type="EMBL" id="MN739458">
    <property type="protein sequence ID" value="QHT05694.1"/>
    <property type="molecule type" value="Genomic_DNA"/>
</dbReference>
<evidence type="ECO:0000256" key="1">
    <source>
        <dbReference type="SAM" id="Phobius"/>
    </source>
</evidence>
<reference evidence="2" key="1">
    <citation type="journal article" date="2020" name="Nature">
        <title>Giant virus diversity and host interactions through global metagenomics.</title>
        <authorList>
            <person name="Schulz F."/>
            <person name="Roux S."/>
            <person name="Paez-Espino D."/>
            <person name="Jungbluth S."/>
            <person name="Walsh D.A."/>
            <person name="Denef V.J."/>
            <person name="McMahon K.D."/>
            <person name="Konstantinidis K.T."/>
            <person name="Eloe-Fadrosh E.A."/>
            <person name="Kyrpides N.C."/>
            <person name="Woyke T."/>
        </authorList>
    </citation>
    <scope>NUCLEOTIDE SEQUENCE</scope>
    <source>
        <strain evidence="2">GVMAG-M-3300021389-45</strain>
    </source>
</reference>
<evidence type="ECO:0000313" key="2">
    <source>
        <dbReference type="EMBL" id="QHT05694.1"/>
    </source>
</evidence>
<dbReference type="AlphaFoldDB" id="A0A6C0CPS5"/>
<keyword evidence="1" id="KW-0812">Transmembrane</keyword>
<organism evidence="2">
    <name type="scientific">viral metagenome</name>
    <dbReference type="NCBI Taxonomy" id="1070528"/>
    <lineage>
        <taxon>unclassified sequences</taxon>
        <taxon>metagenomes</taxon>
        <taxon>organismal metagenomes</taxon>
    </lineage>
</organism>
<keyword evidence="1" id="KW-1133">Transmembrane helix</keyword>
<protein>
    <submittedName>
        <fullName evidence="2">Uncharacterized protein</fullName>
    </submittedName>
</protein>
<keyword evidence="1" id="KW-0472">Membrane</keyword>